<dbReference type="KEGG" id="spha:D3Y57_06990"/>
<dbReference type="InterPro" id="IPR006171">
    <property type="entry name" value="TOPRIM_dom"/>
</dbReference>
<feature type="domain" description="Virulence-associated protein E-like" evidence="2">
    <location>
        <begin position="451"/>
        <end position="665"/>
    </location>
</feature>
<dbReference type="InterPro" id="IPR027417">
    <property type="entry name" value="P-loop_NTPase"/>
</dbReference>
<keyword evidence="5" id="KW-1185">Reference proteome</keyword>
<dbReference type="Proteomes" id="UP000276254">
    <property type="component" value="Chromosome"/>
</dbReference>
<protein>
    <submittedName>
        <fullName evidence="4">Uncharacterized protein</fullName>
    </submittedName>
</protein>
<evidence type="ECO:0000259" key="3">
    <source>
        <dbReference type="Pfam" id="PF13362"/>
    </source>
</evidence>
<reference evidence="4 5" key="1">
    <citation type="submission" date="2018-09" db="EMBL/GenBank/DDBJ databases">
        <title>Sphingomonas peninsula sp. nov., isolated from fildes peninsula, Antarctic soil.</title>
        <authorList>
            <person name="Yingchao G."/>
        </authorList>
    </citation>
    <scope>NUCLEOTIDE SEQUENCE [LARGE SCALE GENOMIC DNA]</scope>
    <source>
        <strain evidence="4 5">YZ-8</strain>
    </source>
</reference>
<name>A0A494TFI3_SPHPE</name>
<sequence length="761" mass="84650">MSALLEPSQSEVERAFSDAMAAAGYLPGPIEPDTADFVRFDAPGDKAGRRNGFYKLKLGKYPVGWFGEWKTGESNQWHYDFGRELTTKERGQIKAEQRRMKAEAEVARETRQAEVAEDASRMWGEAKPDVESHPYLERKLITIPRGLRQRTAKDGTALLCVPMYSFDMAGNPALTNLQTISPNGEKRFMKSGRVAGTFFSLKGDSSLIVICEGVATGFSIWKATGAGVVCAFNSGNLIEVAKEMARHRPLATLLIAGDNDEIAPHDWAERGNGRPWVNTGRIKAEAAAKTIGCRWVLPYFKDGAARGRTDFNDLHELQGEQAVGGQIMGAMRSVEAEDTQPGATLVEVDFLQDESWRGHIPTTPAGHPDGNNVEGVANYISNHKLLRGRLGFNAFTQAVELDGNEMADHHVAEFRRIMHFDRFKAKKGDVADEMLAEARRNSRDPLSEYLHGVVWDAKPRLNTWLVDYLGSPPSSYTREVGRKFLIGAVARALKPGCKMDTMMVLEGDQGTGKSTAIRYLFGDRFFIDHLPDFHSKDSFMQLQGAWAVEVGELAAMSKADVNDVKLFLSRLVDKFRPPFGKLTVSVPRRTAFVGSVNPEEGGGYLRDPTGARRFWPVATGNIRLESILRDRDQLWAEAVHAWGEGEEWYLTDPDIIAEAKVEQEARREVDPWESVIQAHVSQYCLSYTTIDVMLTEALKLPVDRQDPRARRRAGAALRAIKWSAGKAERLGRGAEPVKVFRPIVAVEPDTRTFEQLAHGDD</sequence>
<dbReference type="Pfam" id="PF05272">
    <property type="entry name" value="VapE-like_dom"/>
    <property type="match status" value="1"/>
</dbReference>
<accession>A0A494TFI3</accession>
<evidence type="ECO:0000259" key="2">
    <source>
        <dbReference type="Pfam" id="PF05272"/>
    </source>
</evidence>
<dbReference type="SUPFAM" id="SSF52540">
    <property type="entry name" value="P-loop containing nucleoside triphosphate hydrolases"/>
    <property type="match status" value="1"/>
</dbReference>
<dbReference type="PANTHER" id="PTHR34985:SF1">
    <property type="entry name" value="SLR0554 PROTEIN"/>
    <property type="match status" value="1"/>
</dbReference>
<proteinExistence type="predicted"/>
<evidence type="ECO:0000256" key="1">
    <source>
        <dbReference type="SAM" id="Coils"/>
    </source>
</evidence>
<dbReference type="PANTHER" id="PTHR34985">
    <property type="entry name" value="SLR0554 PROTEIN"/>
    <property type="match status" value="1"/>
</dbReference>
<dbReference type="RefSeq" id="WP_121152388.1">
    <property type="nucleotide sequence ID" value="NZ_CP032829.1"/>
</dbReference>
<dbReference type="AlphaFoldDB" id="A0A494TFI3"/>
<evidence type="ECO:0000313" key="4">
    <source>
        <dbReference type="EMBL" id="AYJ85763.1"/>
    </source>
</evidence>
<organism evidence="4 5">
    <name type="scientific">Sphingomonas paeninsulae</name>
    <dbReference type="NCBI Taxonomy" id="2319844"/>
    <lineage>
        <taxon>Bacteria</taxon>
        <taxon>Pseudomonadati</taxon>
        <taxon>Pseudomonadota</taxon>
        <taxon>Alphaproteobacteria</taxon>
        <taxon>Sphingomonadales</taxon>
        <taxon>Sphingomonadaceae</taxon>
        <taxon>Sphingomonas</taxon>
    </lineage>
</organism>
<feature type="domain" description="Toprim" evidence="3">
    <location>
        <begin position="208"/>
        <end position="320"/>
    </location>
</feature>
<dbReference type="InterPro" id="IPR034154">
    <property type="entry name" value="TOPRIM_DnaG/twinkle"/>
</dbReference>
<dbReference type="Pfam" id="PF13362">
    <property type="entry name" value="Toprim_3"/>
    <property type="match status" value="1"/>
</dbReference>
<dbReference type="OrthoDB" id="9763644at2"/>
<feature type="coiled-coil region" evidence="1">
    <location>
        <begin position="92"/>
        <end position="119"/>
    </location>
</feature>
<keyword evidence="1" id="KW-0175">Coiled coil</keyword>
<dbReference type="InterPro" id="IPR007936">
    <property type="entry name" value="VapE-like_dom"/>
</dbReference>
<evidence type="ECO:0000313" key="5">
    <source>
        <dbReference type="Proteomes" id="UP000276254"/>
    </source>
</evidence>
<dbReference type="EMBL" id="CP032829">
    <property type="protein sequence ID" value="AYJ85763.1"/>
    <property type="molecule type" value="Genomic_DNA"/>
</dbReference>
<dbReference type="CDD" id="cd01029">
    <property type="entry name" value="TOPRIM_primases"/>
    <property type="match status" value="1"/>
</dbReference>
<gene>
    <name evidence="4" type="ORF">D3Y57_06990</name>
</gene>